<evidence type="ECO:0000256" key="2">
    <source>
        <dbReference type="ARBA" id="ARBA00022475"/>
    </source>
</evidence>
<feature type="transmembrane region" description="Helical" evidence="6">
    <location>
        <begin position="171"/>
        <end position="193"/>
    </location>
</feature>
<keyword evidence="5 6" id="KW-0472">Membrane</keyword>
<feature type="transmembrane region" description="Helical" evidence="6">
    <location>
        <begin position="83"/>
        <end position="103"/>
    </location>
</feature>
<proteinExistence type="predicted"/>
<evidence type="ECO:0000256" key="4">
    <source>
        <dbReference type="ARBA" id="ARBA00022989"/>
    </source>
</evidence>
<keyword evidence="3 6" id="KW-0812">Transmembrane</keyword>
<evidence type="ECO:0000256" key="3">
    <source>
        <dbReference type="ARBA" id="ARBA00022692"/>
    </source>
</evidence>
<dbReference type="Proteomes" id="UP000198793">
    <property type="component" value="Unassembled WGS sequence"/>
</dbReference>
<dbReference type="OrthoDB" id="259025at2"/>
<dbReference type="GO" id="GO:0005886">
    <property type="term" value="C:plasma membrane"/>
    <property type="evidence" value="ECO:0007669"/>
    <property type="project" value="UniProtKB-SubCell"/>
</dbReference>
<reference evidence="7 8" key="1">
    <citation type="submission" date="2016-10" db="EMBL/GenBank/DDBJ databases">
        <authorList>
            <person name="de Groot N.N."/>
        </authorList>
    </citation>
    <scope>NUCLEOTIDE SEQUENCE [LARGE SCALE GENOMIC DNA]</scope>
    <source>
        <strain evidence="8">L7-484,KACC 16230,DSM 25025</strain>
    </source>
</reference>
<comment type="subcellular location">
    <subcellularLocation>
        <location evidence="1">Cell membrane</location>
        <topology evidence="1">Multi-pass membrane protein</topology>
    </subcellularLocation>
</comment>
<name>A0A1H0LEZ5_9HYPH</name>
<keyword evidence="2" id="KW-1003">Cell membrane</keyword>
<feature type="transmembrane region" description="Helical" evidence="6">
    <location>
        <begin position="20"/>
        <end position="41"/>
    </location>
</feature>
<keyword evidence="4 6" id="KW-1133">Transmembrane helix</keyword>
<sequence length="249" mass="26504">MASGVPYCGEAPRPNDLLLAWNFDPIVVTMLSGVLIGGLLHPALRRDRFRRNSYLGALALLTVAFVSPLCALSSALFSARVTHHLLLISAAAPLLAVAFPAHFRTTGTPLTLAILAHVVAVWFWHAPVPYAWALGSDGLYWVMQASLLGTAVLVWRELLTPGVQLRSSIGHVVLISLMGLLGALITFAPVPLYMPHLLTTELYGLTPLEDQQLAGLIMWVPAIVPNLVAALVCLLGLAEAGGAKTVGRA</sequence>
<evidence type="ECO:0000313" key="7">
    <source>
        <dbReference type="EMBL" id="SDO66778.1"/>
    </source>
</evidence>
<feature type="transmembrane region" description="Helical" evidence="6">
    <location>
        <begin position="110"/>
        <end position="132"/>
    </location>
</feature>
<feature type="transmembrane region" description="Helical" evidence="6">
    <location>
        <begin position="213"/>
        <end position="238"/>
    </location>
</feature>
<evidence type="ECO:0000313" key="8">
    <source>
        <dbReference type="Proteomes" id="UP000198793"/>
    </source>
</evidence>
<accession>A0A1H0LEZ5</accession>
<organism evidence="7 8">
    <name type="scientific">Aureimonas jatrophae</name>
    <dbReference type="NCBI Taxonomy" id="1166073"/>
    <lineage>
        <taxon>Bacteria</taxon>
        <taxon>Pseudomonadati</taxon>
        <taxon>Pseudomonadota</taxon>
        <taxon>Alphaproteobacteria</taxon>
        <taxon>Hyphomicrobiales</taxon>
        <taxon>Aurantimonadaceae</taxon>
        <taxon>Aureimonas</taxon>
    </lineage>
</organism>
<keyword evidence="8" id="KW-1185">Reference proteome</keyword>
<feature type="transmembrane region" description="Helical" evidence="6">
    <location>
        <begin position="53"/>
        <end position="77"/>
    </location>
</feature>
<dbReference type="InterPro" id="IPR019108">
    <property type="entry name" value="Caa3_assmbl_CtaG-rel"/>
</dbReference>
<evidence type="ECO:0000256" key="1">
    <source>
        <dbReference type="ARBA" id="ARBA00004651"/>
    </source>
</evidence>
<gene>
    <name evidence="7" type="ORF">SAMN05192530_11010</name>
</gene>
<dbReference type="STRING" id="1166073.SAMN05192530_11010"/>
<evidence type="ECO:0000256" key="5">
    <source>
        <dbReference type="ARBA" id="ARBA00023136"/>
    </source>
</evidence>
<dbReference type="AlphaFoldDB" id="A0A1H0LEZ5"/>
<dbReference type="EMBL" id="FNIT01000010">
    <property type="protein sequence ID" value="SDO66778.1"/>
    <property type="molecule type" value="Genomic_DNA"/>
</dbReference>
<evidence type="ECO:0000256" key="6">
    <source>
        <dbReference type="SAM" id="Phobius"/>
    </source>
</evidence>
<protein>
    <submittedName>
        <fullName evidence="7">Putative membrane protein</fullName>
    </submittedName>
</protein>
<feature type="transmembrane region" description="Helical" evidence="6">
    <location>
        <begin position="138"/>
        <end position="159"/>
    </location>
</feature>
<dbReference type="Pfam" id="PF09678">
    <property type="entry name" value="Caa3_CtaG"/>
    <property type="match status" value="1"/>
</dbReference>